<sequence>MLFIVVAVTVVTFSTLGAAVVGVVLLALAGPSTENAGCGCSVCSKTEGCYFCSSTEADRRIDGHDACEDCLFNYL</sequence>
<protein>
    <submittedName>
        <fullName evidence="1">Uncharacterized protein</fullName>
    </submittedName>
</protein>
<dbReference type="Proteomes" id="UP000185936">
    <property type="component" value="Unassembled WGS sequence"/>
</dbReference>
<accession>A0A1N7GVS2</accession>
<dbReference type="RefSeq" id="WP_076610524.1">
    <property type="nucleotide sequence ID" value="NZ_FTNR01000016.1"/>
</dbReference>
<proteinExistence type="predicted"/>
<organism evidence="1 2">
    <name type="scientific">Natronorubrum thiooxidans</name>
    <dbReference type="NCBI Taxonomy" id="308853"/>
    <lineage>
        <taxon>Archaea</taxon>
        <taxon>Methanobacteriati</taxon>
        <taxon>Methanobacteriota</taxon>
        <taxon>Stenosarchaea group</taxon>
        <taxon>Halobacteria</taxon>
        <taxon>Halobacteriales</taxon>
        <taxon>Natrialbaceae</taxon>
        <taxon>Natronorubrum</taxon>
    </lineage>
</organism>
<dbReference type="AlphaFoldDB" id="A0A1N7GVS2"/>
<dbReference type="EMBL" id="FTNR01000016">
    <property type="protein sequence ID" value="SIS16685.1"/>
    <property type="molecule type" value="Genomic_DNA"/>
</dbReference>
<gene>
    <name evidence="1" type="ORF">SAMN05421752_11625</name>
</gene>
<name>A0A1N7GVS2_9EURY</name>
<reference evidence="2" key="1">
    <citation type="submission" date="2017-01" db="EMBL/GenBank/DDBJ databases">
        <authorList>
            <person name="Varghese N."/>
            <person name="Submissions S."/>
        </authorList>
    </citation>
    <scope>NUCLEOTIDE SEQUENCE [LARGE SCALE GENOMIC DNA]</scope>
    <source>
        <strain evidence="2">type strain: HArc-</strain>
    </source>
</reference>
<keyword evidence="2" id="KW-1185">Reference proteome</keyword>
<evidence type="ECO:0000313" key="1">
    <source>
        <dbReference type="EMBL" id="SIS16685.1"/>
    </source>
</evidence>
<evidence type="ECO:0000313" key="2">
    <source>
        <dbReference type="Proteomes" id="UP000185936"/>
    </source>
</evidence>